<keyword evidence="3" id="KW-1185">Reference proteome</keyword>
<evidence type="ECO:0000256" key="1">
    <source>
        <dbReference type="SAM" id="MobiDB-lite"/>
    </source>
</evidence>
<dbReference type="Proteomes" id="UP000017836">
    <property type="component" value="Unassembled WGS sequence"/>
</dbReference>
<feature type="region of interest" description="Disordered" evidence="1">
    <location>
        <begin position="69"/>
        <end position="142"/>
    </location>
</feature>
<dbReference type="AlphaFoldDB" id="W1NN39"/>
<reference evidence="3" key="1">
    <citation type="journal article" date="2013" name="Science">
        <title>The Amborella genome and the evolution of flowering plants.</title>
        <authorList>
            <consortium name="Amborella Genome Project"/>
        </authorList>
    </citation>
    <scope>NUCLEOTIDE SEQUENCE [LARGE SCALE GENOMIC DNA]</scope>
</reference>
<name>W1NN39_AMBTC</name>
<dbReference type="HOGENOM" id="CLU_105586_0_0_1"/>
<dbReference type="EMBL" id="KI397142">
    <property type="protein sequence ID" value="ERM96705.1"/>
    <property type="molecule type" value="Genomic_DNA"/>
</dbReference>
<evidence type="ECO:0000313" key="2">
    <source>
        <dbReference type="EMBL" id="ERM96705.1"/>
    </source>
</evidence>
<sequence length="229" mass="24273">MNKDNVVMEYLSPRDKTRSLFDDIHSIFEWVKGCAEGRPIQNLNSLIGSGTNSAPSIRLRRGRKALVTEELRTPGRGGHAGEKGLSIPGTSSSPPLAKGVREKVSIASTPPPATPSSAPRVKLEATVARPEVSGSTTFDLSGEPTRAHSIVEVAMPPTASPIGSPTRPSLSPGDFLCAFIEEANIEAIEEVSNAGVTNSEAPTPTISKMELRVKPHLEILSSELVGSHH</sequence>
<evidence type="ECO:0000313" key="3">
    <source>
        <dbReference type="Proteomes" id="UP000017836"/>
    </source>
</evidence>
<gene>
    <name evidence="2" type="ORF">AMTR_s00001p00272980</name>
</gene>
<proteinExistence type="predicted"/>
<dbReference type="Gramene" id="ERM96705">
    <property type="protein sequence ID" value="ERM96705"/>
    <property type="gene ID" value="AMTR_s00001p00272980"/>
</dbReference>
<accession>W1NN39</accession>
<protein>
    <submittedName>
        <fullName evidence="2">Uncharacterized protein</fullName>
    </submittedName>
</protein>
<organism evidence="2 3">
    <name type="scientific">Amborella trichopoda</name>
    <dbReference type="NCBI Taxonomy" id="13333"/>
    <lineage>
        <taxon>Eukaryota</taxon>
        <taxon>Viridiplantae</taxon>
        <taxon>Streptophyta</taxon>
        <taxon>Embryophyta</taxon>
        <taxon>Tracheophyta</taxon>
        <taxon>Spermatophyta</taxon>
        <taxon>Magnoliopsida</taxon>
        <taxon>Amborellales</taxon>
        <taxon>Amborellaceae</taxon>
        <taxon>Amborella</taxon>
    </lineage>
</organism>